<evidence type="ECO:0000256" key="1">
    <source>
        <dbReference type="SAM" id="SignalP"/>
    </source>
</evidence>
<dbReference type="PANTHER" id="PTHR38742:SF1">
    <property type="entry name" value="SECRETED PROTEIN C"/>
    <property type="match status" value="1"/>
</dbReference>
<feature type="chain" id="PRO_5031504928" evidence="1">
    <location>
        <begin position="20"/>
        <end position="200"/>
    </location>
</feature>
<sequence length="200" mass="20913">MARSSVMLAALAMVACVAAAPAGAVSPEAKIAMVTNKAPLATSNGTHTWKWEIVADVFEGVVQGFFTSASFPDIKSCAGDLETAYDDLSDAIKGFVSDDATEVADGLKDIAGAMTALKAALTDCKATEGDIEAFVTAMKAFKSPWDFIYHVGKDLIVNGADIFSEISDAVTQWEAQSYRQAGNDIGTALAQMVIGQDESA</sequence>
<keyword evidence="1" id="KW-0732">Signal</keyword>
<dbReference type="AlphaFoldDB" id="A0A7S3BYD3"/>
<accession>A0A7S3BYD3</accession>
<reference evidence="2" key="1">
    <citation type="submission" date="2021-01" db="EMBL/GenBank/DDBJ databases">
        <authorList>
            <person name="Corre E."/>
            <person name="Pelletier E."/>
            <person name="Niang G."/>
            <person name="Scheremetjew M."/>
            <person name="Finn R."/>
            <person name="Kale V."/>
            <person name="Holt S."/>
            <person name="Cochrane G."/>
            <person name="Meng A."/>
            <person name="Brown T."/>
            <person name="Cohen L."/>
        </authorList>
    </citation>
    <scope>NUCLEOTIDE SEQUENCE</scope>
    <source>
        <strain evidence="2">RCC927</strain>
    </source>
</reference>
<dbReference type="EMBL" id="HBHY01017649">
    <property type="protein sequence ID" value="CAE0147542.1"/>
    <property type="molecule type" value="Transcribed_RNA"/>
</dbReference>
<feature type="signal peptide" evidence="1">
    <location>
        <begin position="1"/>
        <end position="19"/>
    </location>
</feature>
<protein>
    <submittedName>
        <fullName evidence="2">Uncharacterized protein</fullName>
    </submittedName>
</protein>
<name>A0A7S3BYD3_9VIRI</name>
<proteinExistence type="predicted"/>
<evidence type="ECO:0000313" key="2">
    <source>
        <dbReference type="EMBL" id="CAE0147542.1"/>
    </source>
</evidence>
<gene>
    <name evidence="2" type="ORF">PSIN1315_LOCUS11383</name>
</gene>
<organism evidence="2">
    <name type="scientific">Prasinoderma singulare</name>
    <dbReference type="NCBI Taxonomy" id="676789"/>
    <lineage>
        <taxon>Eukaryota</taxon>
        <taxon>Viridiplantae</taxon>
        <taxon>Prasinodermophyta</taxon>
        <taxon>Prasinodermophyceae</taxon>
        <taxon>Prasinodermales</taxon>
        <taxon>Prasinodermaceae</taxon>
        <taxon>Prasinoderma</taxon>
    </lineage>
</organism>
<dbReference type="PANTHER" id="PTHR38742">
    <property type="entry name" value="PROTEIN GP17"/>
    <property type="match status" value="1"/>
</dbReference>
<dbReference type="PROSITE" id="PS51257">
    <property type="entry name" value="PROKAR_LIPOPROTEIN"/>
    <property type="match status" value="1"/>
</dbReference>